<gene>
    <name evidence="2" type="ORF">NDU88_007922</name>
</gene>
<dbReference type="AlphaFoldDB" id="A0AAV7N5H1"/>
<feature type="non-terminal residue" evidence="2">
    <location>
        <position position="80"/>
    </location>
</feature>
<name>A0AAV7N5H1_PLEWA</name>
<dbReference type="Proteomes" id="UP001066276">
    <property type="component" value="Chromosome 9"/>
</dbReference>
<protein>
    <submittedName>
        <fullName evidence="2">Uncharacterized protein</fullName>
    </submittedName>
</protein>
<evidence type="ECO:0000313" key="2">
    <source>
        <dbReference type="EMBL" id="KAJ1110572.1"/>
    </source>
</evidence>
<proteinExistence type="predicted"/>
<evidence type="ECO:0000256" key="1">
    <source>
        <dbReference type="SAM" id="MobiDB-lite"/>
    </source>
</evidence>
<organism evidence="2 3">
    <name type="scientific">Pleurodeles waltl</name>
    <name type="common">Iberian ribbed newt</name>
    <dbReference type="NCBI Taxonomy" id="8319"/>
    <lineage>
        <taxon>Eukaryota</taxon>
        <taxon>Metazoa</taxon>
        <taxon>Chordata</taxon>
        <taxon>Craniata</taxon>
        <taxon>Vertebrata</taxon>
        <taxon>Euteleostomi</taxon>
        <taxon>Amphibia</taxon>
        <taxon>Batrachia</taxon>
        <taxon>Caudata</taxon>
        <taxon>Salamandroidea</taxon>
        <taxon>Salamandridae</taxon>
        <taxon>Pleurodelinae</taxon>
        <taxon>Pleurodeles</taxon>
    </lineage>
</organism>
<accession>A0AAV7N5H1</accession>
<feature type="compositionally biased region" description="Basic and acidic residues" evidence="1">
    <location>
        <begin position="1"/>
        <end position="21"/>
    </location>
</feature>
<feature type="region of interest" description="Disordered" evidence="1">
    <location>
        <begin position="1"/>
        <end position="49"/>
    </location>
</feature>
<reference evidence="2" key="1">
    <citation type="journal article" date="2022" name="bioRxiv">
        <title>Sequencing and chromosome-scale assembly of the giantPleurodeles waltlgenome.</title>
        <authorList>
            <person name="Brown T."/>
            <person name="Elewa A."/>
            <person name="Iarovenko S."/>
            <person name="Subramanian E."/>
            <person name="Araus A.J."/>
            <person name="Petzold A."/>
            <person name="Susuki M."/>
            <person name="Suzuki K.-i.T."/>
            <person name="Hayashi T."/>
            <person name="Toyoda A."/>
            <person name="Oliveira C."/>
            <person name="Osipova E."/>
            <person name="Leigh N.D."/>
            <person name="Simon A."/>
            <person name="Yun M.H."/>
        </authorList>
    </citation>
    <scope>NUCLEOTIDE SEQUENCE</scope>
    <source>
        <strain evidence="2">20211129_DDA</strain>
        <tissue evidence="2">Liver</tissue>
    </source>
</reference>
<keyword evidence="3" id="KW-1185">Reference proteome</keyword>
<evidence type="ECO:0000313" key="3">
    <source>
        <dbReference type="Proteomes" id="UP001066276"/>
    </source>
</evidence>
<feature type="non-terminal residue" evidence="2">
    <location>
        <position position="1"/>
    </location>
</feature>
<sequence>GVWFGRQREWPPEDGAPRTESDSSFGGSDVCLRQPSQQPPGTAGRADRCGNTIYQRGAEAVAAANIEPPEACSSAPSRSL</sequence>
<dbReference type="EMBL" id="JANPWB010000013">
    <property type="protein sequence ID" value="KAJ1110572.1"/>
    <property type="molecule type" value="Genomic_DNA"/>
</dbReference>
<comment type="caution">
    <text evidence="2">The sequence shown here is derived from an EMBL/GenBank/DDBJ whole genome shotgun (WGS) entry which is preliminary data.</text>
</comment>